<dbReference type="Proteomes" id="UP000755667">
    <property type="component" value="Unassembled WGS sequence"/>
</dbReference>
<dbReference type="AlphaFoldDB" id="A0A9Q2NTL0"/>
<evidence type="ECO:0000313" key="6">
    <source>
        <dbReference type="EMBL" id="MBM2416390.1"/>
    </source>
</evidence>
<dbReference type="Gene3D" id="3.10.310.50">
    <property type="match status" value="1"/>
</dbReference>
<evidence type="ECO:0000256" key="1">
    <source>
        <dbReference type="SAM" id="MobiDB-lite"/>
    </source>
</evidence>
<keyword evidence="8" id="KW-1185">Reference proteome</keyword>
<evidence type="ECO:0000313" key="5">
    <source>
        <dbReference type="EMBL" id="MBM2411722.1"/>
    </source>
</evidence>
<keyword evidence="2" id="KW-0812">Transmembrane</keyword>
<feature type="domain" description="TPM" evidence="4">
    <location>
        <begin position="27"/>
        <end position="153"/>
    </location>
</feature>
<dbReference type="GeneID" id="62641806"/>
<evidence type="ECO:0000313" key="7">
    <source>
        <dbReference type="Proteomes" id="UP000755667"/>
    </source>
</evidence>
<evidence type="ECO:0000256" key="2">
    <source>
        <dbReference type="SAM" id="Phobius"/>
    </source>
</evidence>
<gene>
    <name evidence="5" type="ORF">JQX41_05375</name>
    <name evidence="6" type="ORF">JQX48_05380</name>
</gene>
<feature type="signal peptide" evidence="3">
    <location>
        <begin position="1"/>
        <end position="16"/>
    </location>
</feature>
<dbReference type="InterPro" id="IPR007621">
    <property type="entry name" value="TPM_dom"/>
</dbReference>
<protein>
    <submittedName>
        <fullName evidence="5">TPM domain-containing protein</fullName>
    </submittedName>
</protein>
<accession>A0A9Q2NTL0</accession>
<dbReference type="PANTHER" id="PTHR30373:SF2">
    <property type="entry name" value="UPF0603 PROTEIN YGCG"/>
    <property type="match status" value="1"/>
</dbReference>
<dbReference type="OrthoDB" id="9810918at2"/>
<dbReference type="Pfam" id="PF04536">
    <property type="entry name" value="TPM_phosphatase"/>
    <property type="match status" value="1"/>
</dbReference>
<dbReference type="EMBL" id="JAFBXE010000003">
    <property type="protein sequence ID" value="MBM2411722.1"/>
    <property type="molecule type" value="Genomic_DNA"/>
</dbReference>
<keyword evidence="3" id="KW-0732">Signal</keyword>
<evidence type="ECO:0000259" key="4">
    <source>
        <dbReference type="Pfam" id="PF04536"/>
    </source>
</evidence>
<name>A0A9Q2NTL0_9RHOB</name>
<keyword evidence="2" id="KW-0472">Membrane</keyword>
<comment type="caution">
    <text evidence="5">The sequence shown here is derived from an EMBL/GenBank/DDBJ whole genome shotgun (WGS) entry which is preliminary data.</text>
</comment>
<feature type="region of interest" description="Disordered" evidence="1">
    <location>
        <begin position="251"/>
        <end position="273"/>
    </location>
</feature>
<reference evidence="5 8" key="1">
    <citation type="submission" date="2021-01" db="EMBL/GenBank/DDBJ databases">
        <title>Diatom-associated Roseobacters Show Island Model of Population Structure.</title>
        <authorList>
            <person name="Qu L."/>
            <person name="Feng X."/>
            <person name="Chen Y."/>
            <person name="Li L."/>
            <person name="Wang X."/>
            <person name="Hu Z."/>
            <person name="Wang H."/>
            <person name="Luo H."/>
        </authorList>
    </citation>
    <scope>NUCLEOTIDE SEQUENCE</scope>
    <source>
        <strain evidence="6 8">CC28-63</strain>
        <strain evidence="5">CC28-69</strain>
    </source>
</reference>
<dbReference type="RefSeq" id="WP_085630761.1">
    <property type="nucleotide sequence ID" value="NZ_JAFBWU010000003.1"/>
</dbReference>
<feature type="compositionally biased region" description="Gly residues" evidence="1">
    <location>
        <begin position="258"/>
        <end position="273"/>
    </location>
</feature>
<feature type="chain" id="PRO_5040162717" evidence="3">
    <location>
        <begin position="17"/>
        <end position="273"/>
    </location>
</feature>
<proteinExistence type="predicted"/>
<dbReference type="Proteomes" id="UP000809440">
    <property type="component" value="Unassembled WGS sequence"/>
</dbReference>
<evidence type="ECO:0000313" key="8">
    <source>
        <dbReference type="Proteomes" id="UP000809440"/>
    </source>
</evidence>
<keyword evidence="2" id="KW-1133">Transmembrane helix</keyword>
<sequence length="273" mass="29558">MRWIAVFLFLATPIWAQVFPDYDRTTITDRADLLTDAQEAALDARLAGLRRDTGIEFAVLTLRSQAPYAAGQSLEDFATGLFNHWGIGDATRNDGILVLVLSEDRAMRIELGAGFARDWDRVSQNVVNRSFLPAFETGDYASGISDGVEDVIASIALPFSEGSDAPSADGELPPWMAFVAILGALLIVARRFLGDLLTRFQRCPNCGSRALSRVRTTLRRPTRTSQGSGEVTTRCSQCSYRDVRSYTISRLSSSSSSGFGGGRSGGGGASGRW</sequence>
<dbReference type="EMBL" id="JAFBXF010000003">
    <property type="protein sequence ID" value="MBM2416390.1"/>
    <property type="molecule type" value="Genomic_DNA"/>
</dbReference>
<feature type="transmembrane region" description="Helical" evidence="2">
    <location>
        <begin position="175"/>
        <end position="193"/>
    </location>
</feature>
<dbReference type="PANTHER" id="PTHR30373">
    <property type="entry name" value="UPF0603 PROTEIN YGCG"/>
    <property type="match status" value="1"/>
</dbReference>
<organism evidence="5 7">
    <name type="scientific">Marivita cryptomonadis</name>
    <dbReference type="NCBI Taxonomy" id="505252"/>
    <lineage>
        <taxon>Bacteria</taxon>
        <taxon>Pseudomonadati</taxon>
        <taxon>Pseudomonadota</taxon>
        <taxon>Alphaproteobacteria</taxon>
        <taxon>Rhodobacterales</taxon>
        <taxon>Roseobacteraceae</taxon>
        <taxon>Marivita</taxon>
    </lineage>
</organism>
<evidence type="ECO:0000256" key="3">
    <source>
        <dbReference type="SAM" id="SignalP"/>
    </source>
</evidence>